<evidence type="ECO:0000256" key="8">
    <source>
        <dbReference type="ARBA" id="ARBA00022989"/>
    </source>
</evidence>
<dbReference type="FunCoup" id="H2YGH2">
    <property type="interactions" value="502"/>
</dbReference>
<keyword evidence="6 10" id="KW-0863">Zinc-finger</keyword>
<keyword evidence="7" id="KW-0862">Zinc</keyword>
<dbReference type="STRING" id="51511.ENSCSAVP00000004421"/>
<evidence type="ECO:0000313" key="15">
    <source>
        <dbReference type="Proteomes" id="UP000007875"/>
    </source>
</evidence>
<dbReference type="GO" id="GO:0016020">
    <property type="term" value="C:membrane"/>
    <property type="evidence" value="ECO:0007669"/>
    <property type="project" value="UniProtKB-SubCell"/>
</dbReference>
<dbReference type="InterPro" id="IPR013083">
    <property type="entry name" value="Znf_RING/FYVE/PHD"/>
</dbReference>
<evidence type="ECO:0000256" key="3">
    <source>
        <dbReference type="ARBA" id="ARBA00022409"/>
    </source>
</evidence>
<dbReference type="OMA" id="CEHCMVA"/>
<dbReference type="Pfam" id="PF25993">
    <property type="entry name" value="zf-B_box_ZFPL1"/>
    <property type="match status" value="1"/>
</dbReference>
<evidence type="ECO:0000256" key="12">
    <source>
        <dbReference type="SAM" id="Phobius"/>
    </source>
</evidence>
<dbReference type="PANTHER" id="PTHR12981">
    <property type="entry name" value="ZINC FINGER PROTEIN-LIKE 1"/>
    <property type="match status" value="1"/>
</dbReference>
<reference evidence="14" key="2">
    <citation type="submission" date="2025-08" db="UniProtKB">
        <authorList>
            <consortium name="Ensembl"/>
        </authorList>
    </citation>
    <scope>IDENTIFICATION</scope>
</reference>
<comment type="subcellular location">
    <subcellularLocation>
        <location evidence="1">Membrane</location>
        <topology evidence="1">Single-pass membrane protein</topology>
    </subcellularLocation>
</comment>
<dbReference type="CDD" id="cd16487">
    <property type="entry name" value="mRING-H2-C3DHC3_ZFPL1"/>
    <property type="match status" value="1"/>
</dbReference>
<keyword evidence="5" id="KW-0479">Metal-binding</keyword>
<reference evidence="14" key="3">
    <citation type="submission" date="2025-09" db="UniProtKB">
        <authorList>
            <consortium name="Ensembl"/>
        </authorList>
    </citation>
    <scope>IDENTIFICATION</scope>
</reference>
<keyword evidence="9 12" id="KW-0472">Membrane</keyword>
<dbReference type="SUPFAM" id="SSF57850">
    <property type="entry name" value="RING/U-box"/>
    <property type="match status" value="1"/>
</dbReference>
<accession>H2YGH2</accession>
<dbReference type="Pfam" id="PF25998">
    <property type="entry name" value="U-box_ZFPL1"/>
    <property type="match status" value="1"/>
</dbReference>
<evidence type="ECO:0000256" key="6">
    <source>
        <dbReference type="ARBA" id="ARBA00022771"/>
    </source>
</evidence>
<dbReference type="Ensembl" id="ENSCSAVT00000004485.1">
    <property type="protein sequence ID" value="ENSCSAVP00000004421.1"/>
    <property type="gene ID" value="ENSCSAVG00000002618.1"/>
</dbReference>
<feature type="transmembrane region" description="Helical" evidence="12">
    <location>
        <begin position="299"/>
        <end position="318"/>
    </location>
</feature>
<evidence type="ECO:0000256" key="11">
    <source>
        <dbReference type="SAM" id="MobiDB-lite"/>
    </source>
</evidence>
<evidence type="ECO:0000256" key="2">
    <source>
        <dbReference type="ARBA" id="ARBA00005561"/>
    </source>
</evidence>
<evidence type="ECO:0000256" key="4">
    <source>
        <dbReference type="ARBA" id="ARBA00022692"/>
    </source>
</evidence>
<sequence>MGLCKCPKRKVTNLFCFEHRVNVCEHCLIENHERCIVQSYLNWLKDSDYNPNCQLCNETLLAGEVVRLLCYDVLHIRCLEKQFRNLPSNTAPAGYRCPNCDSNVFPAPNQAGRVVEKLKEVLSKYNWARVGLCLPLIEEHQTKLEENETMSEDDSLHGFIIPTHTTAIPTTTTNAVSHMDSNHSTHTRKDFWEANSNKTNMINTAVSSPMYQSNPIPKDNSTILSMDEPALSSDSSKAVPRKILGLNPYQRLGGLLSDGSDPDGVDKYKRRSALSWLKRWLKSRMMRGRHDSRLVPRKAAVLFFILFLALLTFIVFATKVGRGNVNDPNFDPMFNPNVHVARHVDNDPLNGGDPLQAMQPAAGGR</sequence>
<dbReference type="AlphaFoldDB" id="H2YGH2"/>
<comment type="similarity">
    <text evidence="2">Belongs to the ZFPL1 family.</text>
</comment>
<dbReference type="GO" id="GO:0005794">
    <property type="term" value="C:Golgi apparatus"/>
    <property type="evidence" value="ECO:0007669"/>
    <property type="project" value="TreeGrafter"/>
</dbReference>
<dbReference type="GeneTree" id="ENSGT00390000009753"/>
<evidence type="ECO:0000256" key="7">
    <source>
        <dbReference type="ARBA" id="ARBA00022833"/>
    </source>
</evidence>
<keyword evidence="4 12" id="KW-0812">Transmembrane</keyword>
<dbReference type="InterPro" id="IPR058730">
    <property type="entry name" value="U-box_ZFPL1-like"/>
</dbReference>
<dbReference type="GO" id="GO:0008270">
    <property type="term" value="F:zinc ion binding"/>
    <property type="evidence" value="ECO:0007669"/>
    <property type="project" value="UniProtKB-KW"/>
</dbReference>
<evidence type="ECO:0000256" key="5">
    <source>
        <dbReference type="ARBA" id="ARBA00022723"/>
    </source>
</evidence>
<dbReference type="InParanoid" id="H2YGH2"/>
<proteinExistence type="inferred from homology"/>
<keyword evidence="15" id="KW-1185">Reference proteome</keyword>
<feature type="region of interest" description="Disordered" evidence="11">
    <location>
        <begin position="345"/>
        <end position="365"/>
    </location>
</feature>
<dbReference type="InterPro" id="IPR039043">
    <property type="entry name" value="ZFPL1"/>
</dbReference>
<dbReference type="Proteomes" id="UP000007875">
    <property type="component" value="Unassembled WGS sequence"/>
</dbReference>
<dbReference type="InterPro" id="IPR001841">
    <property type="entry name" value="Znf_RING"/>
</dbReference>
<protein>
    <recommendedName>
        <fullName evidence="3">Zinc finger protein-like 1</fullName>
    </recommendedName>
</protein>
<dbReference type="HOGENOM" id="CLU_075387_0_0_1"/>
<evidence type="ECO:0000256" key="1">
    <source>
        <dbReference type="ARBA" id="ARBA00004167"/>
    </source>
</evidence>
<reference evidence="15" key="1">
    <citation type="submission" date="2003-08" db="EMBL/GenBank/DDBJ databases">
        <authorList>
            <person name="Birren B."/>
            <person name="Nusbaum C."/>
            <person name="Abebe A."/>
            <person name="Abouelleil A."/>
            <person name="Adekoya E."/>
            <person name="Ait-zahra M."/>
            <person name="Allen N."/>
            <person name="Allen T."/>
            <person name="An P."/>
            <person name="Anderson M."/>
            <person name="Anderson S."/>
            <person name="Arachchi H."/>
            <person name="Armbruster J."/>
            <person name="Bachantsang P."/>
            <person name="Baldwin J."/>
            <person name="Barry A."/>
            <person name="Bayul T."/>
            <person name="Blitshsteyn B."/>
            <person name="Bloom T."/>
            <person name="Blye J."/>
            <person name="Boguslavskiy L."/>
            <person name="Borowsky M."/>
            <person name="Boukhgalter B."/>
            <person name="Brunache A."/>
            <person name="Butler J."/>
            <person name="Calixte N."/>
            <person name="Calvo S."/>
            <person name="Camarata J."/>
            <person name="Campo K."/>
            <person name="Chang J."/>
            <person name="Cheshatsang Y."/>
            <person name="Citroen M."/>
            <person name="Collymore A."/>
            <person name="Considine T."/>
            <person name="Cook A."/>
            <person name="Cooke P."/>
            <person name="Corum B."/>
            <person name="Cuomo C."/>
            <person name="David R."/>
            <person name="Dawoe T."/>
            <person name="Degray S."/>
            <person name="Dodge S."/>
            <person name="Dooley K."/>
            <person name="Dorje P."/>
            <person name="Dorjee K."/>
            <person name="Dorris L."/>
            <person name="Duffey N."/>
            <person name="Dupes A."/>
            <person name="Elkins T."/>
            <person name="Engels R."/>
            <person name="Erickson J."/>
            <person name="Farina A."/>
            <person name="Faro S."/>
            <person name="Ferreira P."/>
            <person name="Fischer H."/>
            <person name="Fitzgerald M."/>
            <person name="Foley K."/>
            <person name="Gage D."/>
            <person name="Galagan J."/>
            <person name="Gearin G."/>
            <person name="Gnerre S."/>
            <person name="Gnirke A."/>
            <person name="Goyette A."/>
            <person name="Graham J."/>
            <person name="Grandbois E."/>
            <person name="Gyaltsen K."/>
            <person name="Hafez N."/>
            <person name="Hagopian D."/>
            <person name="Hagos B."/>
            <person name="Hall J."/>
            <person name="Hatcher B."/>
            <person name="Heller A."/>
            <person name="Higgins H."/>
            <person name="Honan T."/>
            <person name="Horn A."/>
            <person name="Houde N."/>
            <person name="Hughes L."/>
            <person name="Hulme W."/>
            <person name="Husby E."/>
            <person name="Iliev I."/>
            <person name="Jaffe D."/>
            <person name="Jones C."/>
            <person name="Kamal M."/>
            <person name="Kamat A."/>
            <person name="Kamvysselis M."/>
            <person name="Karlsson E."/>
            <person name="Kells C."/>
            <person name="Kieu A."/>
            <person name="Kisner P."/>
            <person name="Kodira C."/>
            <person name="Kulbokas E."/>
            <person name="Labutti K."/>
            <person name="Lama D."/>
            <person name="Landers T."/>
            <person name="Leger J."/>
            <person name="Levine S."/>
            <person name="Lewis D."/>
            <person name="Lewis T."/>
            <person name="Lindblad-toh K."/>
            <person name="Liu X."/>
            <person name="Lokyitsang T."/>
            <person name="Lokyitsang Y."/>
            <person name="Lucien O."/>
            <person name="Lui A."/>
            <person name="Ma L.J."/>
            <person name="Mabbitt R."/>
            <person name="Macdonald J."/>
            <person name="Maclean C."/>
            <person name="Major J."/>
            <person name="Manning J."/>
            <person name="Marabella R."/>
            <person name="Maru K."/>
            <person name="Matthews C."/>
            <person name="Mauceli E."/>
            <person name="Mccarthy M."/>
            <person name="Mcdonough S."/>
            <person name="Mcghee T."/>
            <person name="Meldrim J."/>
            <person name="Meneus L."/>
            <person name="Mesirov J."/>
            <person name="Mihalev A."/>
            <person name="Mihova T."/>
            <person name="Mikkelsen T."/>
            <person name="Mlenga V."/>
            <person name="Moru K."/>
            <person name="Mozes J."/>
            <person name="Mulrain L."/>
            <person name="Munson G."/>
            <person name="Naylor J."/>
            <person name="Newes C."/>
            <person name="Nguyen C."/>
            <person name="Nguyen N."/>
            <person name="Nguyen T."/>
            <person name="Nicol R."/>
            <person name="Nielsen C."/>
            <person name="Nizzari M."/>
            <person name="Norbu C."/>
            <person name="Norbu N."/>
            <person name="O'donnell P."/>
            <person name="Okoawo O."/>
            <person name="O'leary S."/>
            <person name="Omotosho B."/>
            <person name="O'neill K."/>
            <person name="Osman S."/>
            <person name="Parker S."/>
            <person name="Perrin D."/>
            <person name="Phunkhang P."/>
            <person name="Piqani B."/>
            <person name="Purcell S."/>
            <person name="Rachupka T."/>
            <person name="Ramasamy U."/>
            <person name="Rameau R."/>
            <person name="Ray V."/>
            <person name="Raymond C."/>
            <person name="Retta R."/>
            <person name="Richardson S."/>
            <person name="Rise C."/>
            <person name="Rodriguez J."/>
            <person name="Rogers J."/>
            <person name="Rogov P."/>
            <person name="Rutman M."/>
            <person name="Schupbach R."/>
            <person name="Seaman C."/>
            <person name="Settipalli S."/>
            <person name="Sharpe T."/>
            <person name="Sheridan J."/>
            <person name="Sherpa N."/>
            <person name="Shi J."/>
            <person name="Smirnov S."/>
            <person name="Smith C."/>
            <person name="Sougnez C."/>
            <person name="Spencer B."/>
            <person name="Stalker J."/>
            <person name="Stange-thomann N."/>
            <person name="Stavropoulos S."/>
            <person name="Stetson K."/>
            <person name="Stone C."/>
            <person name="Stone S."/>
            <person name="Stubbs M."/>
            <person name="Talamas J."/>
            <person name="Tchuinga P."/>
            <person name="Tenzing P."/>
            <person name="Tesfaye S."/>
            <person name="Theodore J."/>
            <person name="Thoulutsang Y."/>
            <person name="Topham K."/>
            <person name="Towey S."/>
            <person name="Tsamla T."/>
            <person name="Tsomo N."/>
            <person name="Vallee D."/>
            <person name="Vassiliev H."/>
            <person name="Venkataraman V."/>
            <person name="Vinson J."/>
            <person name="Vo A."/>
            <person name="Wade C."/>
            <person name="Wang S."/>
            <person name="Wangchuk T."/>
            <person name="Wangdi T."/>
            <person name="Whittaker C."/>
            <person name="Wilkinson J."/>
            <person name="Wu Y."/>
            <person name="Wyman D."/>
            <person name="Yadav S."/>
            <person name="Yang S."/>
            <person name="Yang X."/>
            <person name="Yeager S."/>
            <person name="Yee E."/>
            <person name="Young G."/>
            <person name="Zainoun J."/>
            <person name="Zembeck L."/>
            <person name="Zimmer A."/>
            <person name="Zody M."/>
            <person name="Lander E."/>
        </authorList>
    </citation>
    <scope>NUCLEOTIDE SEQUENCE [LARGE SCALE GENOMIC DNA]</scope>
</reference>
<dbReference type="PANTHER" id="PTHR12981:SF0">
    <property type="entry name" value="ZINC FINGER PROTEIN-LIKE 1"/>
    <property type="match status" value="1"/>
</dbReference>
<evidence type="ECO:0000259" key="13">
    <source>
        <dbReference type="PROSITE" id="PS50089"/>
    </source>
</evidence>
<feature type="domain" description="RING-type" evidence="13">
    <location>
        <begin position="53"/>
        <end position="101"/>
    </location>
</feature>
<dbReference type="Gene3D" id="3.30.40.10">
    <property type="entry name" value="Zinc/RING finger domain, C3HC4 (zinc finger)"/>
    <property type="match status" value="1"/>
</dbReference>
<evidence type="ECO:0000256" key="9">
    <source>
        <dbReference type="ARBA" id="ARBA00023136"/>
    </source>
</evidence>
<evidence type="ECO:0000256" key="10">
    <source>
        <dbReference type="PROSITE-ProRule" id="PRU00175"/>
    </source>
</evidence>
<name>H2YGH2_CIOSA</name>
<dbReference type="PROSITE" id="PS50089">
    <property type="entry name" value="ZF_RING_2"/>
    <property type="match status" value="1"/>
</dbReference>
<dbReference type="InterPro" id="IPR058731">
    <property type="entry name" value="Znf-B_box_ZFPL1-like"/>
</dbReference>
<keyword evidence="8 12" id="KW-1133">Transmembrane helix</keyword>
<dbReference type="eggNOG" id="KOG3970">
    <property type="taxonomic scope" value="Eukaryota"/>
</dbReference>
<evidence type="ECO:0000313" key="14">
    <source>
        <dbReference type="Ensembl" id="ENSCSAVP00000004421.1"/>
    </source>
</evidence>
<organism evidence="14 15">
    <name type="scientific">Ciona savignyi</name>
    <name type="common">Pacific transparent sea squirt</name>
    <dbReference type="NCBI Taxonomy" id="51511"/>
    <lineage>
        <taxon>Eukaryota</taxon>
        <taxon>Metazoa</taxon>
        <taxon>Chordata</taxon>
        <taxon>Tunicata</taxon>
        <taxon>Ascidiacea</taxon>
        <taxon>Phlebobranchia</taxon>
        <taxon>Cionidae</taxon>
        <taxon>Ciona</taxon>
    </lineage>
</organism>